<keyword evidence="1" id="KW-0812">Transmembrane</keyword>
<dbReference type="EMBL" id="HBUF01118815">
    <property type="protein sequence ID" value="CAG6641714.1"/>
    <property type="molecule type" value="Transcribed_RNA"/>
</dbReference>
<name>A0A8D8R2W3_9HEMI</name>
<evidence type="ECO:0000313" key="2">
    <source>
        <dbReference type="EMBL" id="CAG6641714.1"/>
    </source>
</evidence>
<dbReference type="AlphaFoldDB" id="A0A8D8R2W3"/>
<organism evidence="2">
    <name type="scientific">Cacopsylla melanoneura</name>
    <dbReference type="NCBI Taxonomy" id="428564"/>
    <lineage>
        <taxon>Eukaryota</taxon>
        <taxon>Metazoa</taxon>
        <taxon>Ecdysozoa</taxon>
        <taxon>Arthropoda</taxon>
        <taxon>Hexapoda</taxon>
        <taxon>Insecta</taxon>
        <taxon>Pterygota</taxon>
        <taxon>Neoptera</taxon>
        <taxon>Paraneoptera</taxon>
        <taxon>Hemiptera</taxon>
        <taxon>Sternorrhyncha</taxon>
        <taxon>Psylloidea</taxon>
        <taxon>Psyllidae</taxon>
        <taxon>Psyllinae</taxon>
        <taxon>Cacopsylla</taxon>
    </lineage>
</organism>
<sequence>MIKEKITCENKELLFWNCFFNKELLLAILVERKLSHIKKGLVKEGSIKRKTSTSTHPLSTLGKEMDGKKFYDISSSNKKAYPAVTITPILPSLFLFPLASFHSP</sequence>
<reference evidence="2" key="1">
    <citation type="submission" date="2021-05" db="EMBL/GenBank/DDBJ databases">
        <authorList>
            <person name="Alioto T."/>
            <person name="Alioto T."/>
            <person name="Gomez Garrido J."/>
        </authorList>
    </citation>
    <scope>NUCLEOTIDE SEQUENCE</scope>
</reference>
<keyword evidence="1" id="KW-1133">Transmembrane helix</keyword>
<accession>A0A8D8R2W3</accession>
<evidence type="ECO:0000256" key="1">
    <source>
        <dbReference type="SAM" id="Phobius"/>
    </source>
</evidence>
<protein>
    <submittedName>
        <fullName evidence="2">Uncharacterized protein</fullName>
    </submittedName>
</protein>
<feature type="transmembrane region" description="Helical" evidence="1">
    <location>
        <begin position="80"/>
        <end position="101"/>
    </location>
</feature>
<keyword evidence="1" id="KW-0472">Membrane</keyword>
<proteinExistence type="predicted"/>